<reference evidence="3 4" key="1">
    <citation type="journal article" date="2019" name="Int. J. Syst. Evol. Microbiol.">
        <title>The Global Catalogue of Microorganisms (GCM) 10K type strain sequencing project: providing services to taxonomists for standard genome sequencing and annotation.</title>
        <authorList>
            <consortium name="The Broad Institute Genomics Platform"/>
            <consortium name="The Broad Institute Genome Sequencing Center for Infectious Disease"/>
            <person name="Wu L."/>
            <person name="Ma J."/>
        </authorList>
    </citation>
    <scope>NUCLEOTIDE SEQUENCE [LARGE SCALE GENOMIC DNA]</scope>
    <source>
        <strain evidence="3 4">XZYJ18</strain>
    </source>
</reference>
<protein>
    <recommendedName>
        <fullName evidence="2">DUF8163 domain-containing protein</fullName>
    </recommendedName>
</protein>
<proteinExistence type="predicted"/>
<dbReference type="Proteomes" id="UP001595945">
    <property type="component" value="Unassembled WGS sequence"/>
</dbReference>
<organism evidence="3 4">
    <name type="scientific">Halorussus aquaticus</name>
    <dbReference type="NCBI Taxonomy" id="2953748"/>
    <lineage>
        <taxon>Archaea</taxon>
        <taxon>Methanobacteriati</taxon>
        <taxon>Methanobacteriota</taxon>
        <taxon>Stenosarchaea group</taxon>
        <taxon>Halobacteria</taxon>
        <taxon>Halobacteriales</taxon>
        <taxon>Haladaptataceae</taxon>
        <taxon>Halorussus</taxon>
    </lineage>
</organism>
<keyword evidence="1" id="KW-0472">Membrane</keyword>
<keyword evidence="4" id="KW-1185">Reference proteome</keyword>
<dbReference type="GeneID" id="73047079"/>
<dbReference type="EMBL" id="JBHSHT010000001">
    <property type="protein sequence ID" value="MFC4823819.1"/>
    <property type="molecule type" value="Genomic_DNA"/>
</dbReference>
<gene>
    <name evidence="3" type="ORF">ACFO9K_06055</name>
</gene>
<feature type="transmembrane region" description="Helical" evidence="1">
    <location>
        <begin position="102"/>
        <end position="122"/>
    </location>
</feature>
<evidence type="ECO:0000313" key="4">
    <source>
        <dbReference type="Proteomes" id="UP001595945"/>
    </source>
</evidence>
<evidence type="ECO:0000256" key="1">
    <source>
        <dbReference type="SAM" id="Phobius"/>
    </source>
</evidence>
<name>A0ABD5Q181_9EURY</name>
<evidence type="ECO:0000259" key="2">
    <source>
        <dbReference type="Pfam" id="PF26496"/>
    </source>
</evidence>
<keyword evidence="1" id="KW-0812">Transmembrane</keyword>
<feature type="transmembrane region" description="Helical" evidence="1">
    <location>
        <begin position="43"/>
        <end position="72"/>
    </location>
</feature>
<feature type="transmembrane region" description="Helical" evidence="1">
    <location>
        <begin position="129"/>
        <end position="147"/>
    </location>
</feature>
<dbReference type="Pfam" id="PF26496">
    <property type="entry name" value="DUF8163"/>
    <property type="match status" value="1"/>
</dbReference>
<keyword evidence="1" id="KW-1133">Transmembrane helix</keyword>
<feature type="transmembrane region" description="Helical" evidence="1">
    <location>
        <begin position="20"/>
        <end position="37"/>
    </location>
</feature>
<dbReference type="RefSeq" id="WP_254270400.1">
    <property type="nucleotide sequence ID" value="NZ_CP100401.1"/>
</dbReference>
<evidence type="ECO:0000313" key="3">
    <source>
        <dbReference type="EMBL" id="MFC4823819.1"/>
    </source>
</evidence>
<dbReference type="InterPro" id="IPR058477">
    <property type="entry name" value="DUF8163"/>
</dbReference>
<accession>A0ABD5Q181</accession>
<dbReference type="AlphaFoldDB" id="A0ABD5Q181"/>
<sequence length="162" mass="16035">MTANLPPTERPGEVETRTRATGVAALLAAGALVAGIGTDSAGLAAGALVAGAWALAGPVYAFAFGQILFAAFAPDPTGLELAVAQVGLFGFLAVPANRWAPLRTVGAFVVASAGLVGVGAGVRDVTGELWPAALAVGAAVALVAYGLHRYELVVLDLVEADA</sequence>
<feature type="domain" description="DUF8163" evidence="2">
    <location>
        <begin position="16"/>
        <end position="161"/>
    </location>
</feature>
<comment type="caution">
    <text evidence="3">The sequence shown here is derived from an EMBL/GenBank/DDBJ whole genome shotgun (WGS) entry which is preliminary data.</text>
</comment>